<evidence type="ECO:0000313" key="2">
    <source>
        <dbReference type="EMBL" id="CAA7027539.1"/>
    </source>
</evidence>
<comment type="caution">
    <text evidence="2">The sequence shown here is derived from an EMBL/GenBank/DDBJ whole genome shotgun (WGS) entry which is preliminary data.</text>
</comment>
<evidence type="ECO:0000313" key="3">
    <source>
        <dbReference type="Proteomes" id="UP000467841"/>
    </source>
</evidence>
<feature type="region of interest" description="Disordered" evidence="1">
    <location>
        <begin position="37"/>
        <end position="162"/>
    </location>
</feature>
<feature type="compositionally biased region" description="Polar residues" evidence="1">
    <location>
        <begin position="37"/>
        <end position="74"/>
    </location>
</feature>
<dbReference type="EMBL" id="CACVBM020001057">
    <property type="protein sequence ID" value="CAA7027539.1"/>
    <property type="molecule type" value="Genomic_DNA"/>
</dbReference>
<sequence>MTQTFTGHAFEYLEKMHSWRKYFIDRADKPFEREDTIFTSCSPSSGGNNSWGQTSSSQWGPGFQQWDTPPNAQQWGPPPNAQQWGTPPNSQQWNSPPIAPQWGSSSNPQQWGSSPNSSQWTPQMNIQHGFPKETRHETTRTSPERVSAEVSMPNPTNMARGVSPEFGLANYASTEQISRPRKVGGLFNIWGTKQD</sequence>
<name>A0A6D2IHJ9_9BRAS</name>
<reference evidence="2" key="1">
    <citation type="submission" date="2020-01" db="EMBL/GenBank/DDBJ databases">
        <authorList>
            <person name="Mishra B."/>
        </authorList>
    </citation>
    <scope>NUCLEOTIDE SEQUENCE [LARGE SCALE GENOMIC DNA]</scope>
</reference>
<accession>A0A6D2IHJ9</accession>
<evidence type="ECO:0000256" key="1">
    <source>
        <dbReference type="SAM" id="MobiDB-lite"/>
    </source>
</evidence>
<organism evidence="2 3">
    <name type="scientific">Microthlaspi erraticum</name>
    <dbReference type="NCBI Taxonomy" id="1685480"/>
    <lineage>
        <taxon>Eukaryota</taxon>
        <taxon>Viridiplantae</taxon>
        <taxon>Streptophyta</taxon>
        <taxon>Embryophyta</taxon>
        <taxon>Tracheophyta</taxon>
        <taxon>Spermatophyta</taxon>
        <taxon>Magnoliopsida</taxon>
        <taxon>eudicotyledons</taxon>
        <taxon>Gunneridae</taxon>
        <taxon>Pentapetalae</taxon>
        <taxon>rosids</taxon>
        <taxon>malvids</taxon>
        <taxon>Brassicales</taxon>
        <taxon>Brassicaceae</taxon>
        <taxon>Coluteocarpeae</taxon>
        <taxon>Microthlaspi</taxon>
    </lineage>
</organism>
<gene>
    <name evidence="2" type="ORF">MERR_LOCUS14774</name>
</gene>
<protein>
    <submittedName>
        <fullName evidence="2">Uncharacterized protein</fullName>
    </submittedName>
</protein>
<feature type="compositionally biased region" description="Polar residues" evidence="1">
    <location>
        <begin position="102"/>
        <end position="126"/>
    </location>
</feature>
<feature type="compositionally biased region" description="Basic and acidic residues" evidence="1">
    <location>
        <begin position="130"/>
        <end position="147"/>
    </location>
</feature>
<dbReference type="Proteomes" id="UP000467841">
    <property type="component" value="Unassembled WGS sequence"/>
</dbReference>
<dbReference type="AlphaFoldDB" id="A0A6D2IHJ9"/>
<feature type="compositionally biased region" description="Polar residues" evidence="1">
    <location>
        <begin position="81"/>
        <end position="95"/>
    </location>
</feature>
<proteinExistence type="predicted"/>
<keyword evidence="3" id="KW-1185">Reference proteome</keyword>